<accession>A0A8S3DRA7</accession>
<name>A0A8S3DRA7_9BILA</name>
<dbReference type="AlphaFoldDB" id="A0A8S3DRA7"/>
<evidence type="ECO:0000256" key="1">
    <source>
        <dbReference type="ARBA" id="ARBA00023054"/>
    </source>
</evidence>
<evidence type="ECO:0000313" key="4">
    <source>
        <dbReference type="EMBL" id="CAF5033413.1"/>
    </source>
</evidence>
<dbReference type="EMBL" id="CAJOBI010217608">
    <property type="protein sequence ID" value="CAF5033413.1"/>
    <property type="molecule type" value="Genomic_DNA"/>
</dbReference>
<sequence length="55" mass="6762">KDNLERQFRQIQTERDELQEEISNIGRDCNTLIDEKRRLELRINELEGEFEEEQI</sequence>
<protein>
    <recommendedName>
        <fullName evidence="3">Myosin tail domain-containing protein</fullName>
    </recommendedName>
</protein>
<dbReference type="InterPro" id="IPR002928">
    <property type="entry name" value="Myosin_tail"/>
</dbReference>
<evidence type="ECO:0000259" key="3">
    <source>
        <dbReference type="Pfam" id="PF01576"/>
    </source>
</evidence>
<dbReference type="Gene3D" id="1.20.5.1000">
    <property type="entry name" value="arf6 gtpase in complex with a specific effector, jip4"/>
    <property type="match status" value="1"/>
</dbReference>
<reference evidence="4" key="1">
    <citation type="submission" date="2021-02" db="EMBL/GenBank/DDBJ databases">
        <authorList>
            <person name="Nowell W R."/>
        </authorList>
    </citation>
    <scope>NUCLEOTIDE SEQUENCE</scope>
</reference>
<comment type="caution">
    <text evidence="4">The sequence shown here is derived from an EMBL/GenBank/DDBJ whole genome shotgun (WGS) entry which is preliminary data.</text>
</comment>
<feature type="coiled-coil region" evidence="2">
    <location>
        <begin position="1"/>
        <end position="49"/>
    </location>
</feature>
<feature type="non-terminal residue" evidence="4">
    <location>
        <position position="1"/>
    </location>
</feature>
<dbReference type="GO" id="GO:0016459">
    <property type="term" value="C:myosin complex"/>
    <property type="evidence" value="ECO:0007669"/>
    <property type="project" value="InterPro"/>
</dbReference>
<evidence type="ECO:0000313" key="5">
    <source>
        <dbReference type="Proteomes" id="UP000676336"/>
    </source>
</evidence>
<dbReference type="Proteomes" id="UP000676336">
    <property type="component" value="Unassembled WGS sequence"/>
</dbReference>
<keyword evidence="1 2" id="KW-0175">Coiled coil</keyword>
<dbReference type="Pfam" id="PF01576">
    <property type="entry name" value="Myosin_tail_1"/>
    <property type="match status" value="1"/>
</dbReference>
<proteinExistence type="predicted"/>
<evidence type="ECO:0000256" key="2">
    <source>
        <dbReference type="SAM" id="Coils"/>
    </source>
</evidence>
<organism evidence="4 5">
    <name type="scientific">Rotaria magnacalcarata</name>
    <dbReference type="NCBI Taxonomy" id="392030"/>
    <lineage>
        <taxon>Eukaryota</taxon>
        <taxon>Metazoa</taxon>
        <taxon>Spiralia</taxon>
        <taxon>Gnathifera</taxon>
        <taxon>Rotifera</taxon>
        <taxon>Eurotatoria</taxon>
        <taxon>Bdelloidea</taxon>
        <taxon>Philodinida</taxon>
        <taxon>Philodinidae</taxon>
        <taxon>Rotaria</taxon>
    </lineage>
</organism>
<feature type="domain" description="Myosin tail" evidence="3">
    <location>
        <begin position="5"/>
        <end position="54"/>
    </location>
</feature>
<dbReference type="SUPFAM" id="SSF90257">
    <property type="entry name" value="Myosin rod fragments"/>
    <property type="match status" value="1"/>
</dbReference>
<gene>
    <name evidence="4" type="ORF">SMN809_LOCUS58246</name>
</gene>
<feature type="non-terminal residue" evidence="4">
    <location>
        <position position="55"/>
    </location>
</feature>